<dbReference type="GO" id="GO:0008686">
    <property type="term" value="F:3,4-dihydroxy-2-butanone-4-phosphate synthase activity"/>
    <property type="evidence" value="ECO:0007669"/>
    <property type="project" value="UniProtKB-EC"/>
</dbReference>
<evidence type="ECO:0000256" key="2">
    <source>
        <dbReference type="ARBA" id="ARBA00002284"/>
    </source>
</evidence>
<dbReference type="AlphaFoldDB" id="A0A848DTT4"/>
<reference evidence="16 17" key="1">
    <citation type="submission" date="2020-04" db="EMBL/GenBank/DDBJ databases">
        <authorList>
            <person name="Klaysubun C."/>
            <person name="Duangmal K."/>
            <person name="Lipun K."/>
        </authorList>
    </citation>
    <scope>NUCLEOTIDE SEQUENCE [LARGE SCALE GENOMIC DNA]</scope>
    <source>
        <strain evidence="16 17">DSM 45300</strain>
    </source>
</reference>
<accession>A0A848DTT4</accession>
<dbReference type="CDD" id="cd00641">
    <property type="entry name" value="GTP_cyclohydro2"/>
    <property type="match status" value="1"/>
</dbReference>
<dbReference type="InterPro" id="IPR032677">
    <property type="entry name" value="GTP_cyclohydro_II"/>
</dbReference>
<dbReference type="EMBL" id="JAAXKZ010000225">
    <property type="protein sequence ID" value="NMH95614.1"/>
    <property type="molecule type" value="Genomic_DNA"/>
</dbReference>
<dbReference type="GO" id="GO:0005829">
    <property type="term" value="C:cytosol"/>
    <property type="evidence" value="ECO:0007669"/>
    <property type="project" value="TreeGrafter"/>
</dbReference>
<dbReference type="InterPro" id="IPR000422">
    <property type="entry name" value="DHBP_synthase_RibB"/>
</dbReference>
<dbReference type="GO" id="GO:0008270">
    <property type="term" value="F:zinc ion binding"/>
    <property type="evidence" value="ECO:0007669"/>
    <property type="project" value="UniProtKB-UniRule"/>
</dbReference>
<evidence type="ECO:0000256" key="13">
    <source>
        <dbReference type="ARBA" id="ARBA00049295"/>
    </source>
</evidence>
<comment type="function">
    <text evidence="12 14">Catalyzes the conversion of GTP to 2,5-diamino-6-ribosylamino-4(3H)-pyrimidinone 5'-phosphate (DARP), formate and pyrophosphate.</text>
</comment>
<feature type="binding site" evidence="14">
    <location>
        <position position="274"/>
    </location>
    <ligand>
        <name>Zn(2+)</name>
        <dbReference type="ChEBI" id="CHEBI:29105"/>
        <note>catalytic</note>
    </ligand>
</feature>
<dbReference type="NCBIfam" id="TIGR00505">
    <property type="entry name" value="ribA"/>
    <property type="match status" value="1"/>
</dbReference>
<comment type="catalytic activity">
    <reaction evidence="13 14">
        <text>GTP + 4 H2O = 2,5-diamino-6-hydroxy-4-(5-phosphoribosylamino)-pyrimidine + formate + 2 phosphate + 3 H(+)</text>
        <dbReference type="Rhea" id="RHEA:23704"/>
        <dbReference type="ChEBI" id="CHEBI:15377"/>
        <dbReference type="ChEBI" id="CHEBI:15378"/>
        <dbReference type="ChEBI" id="CHEBI:15740"/>
        <dbReference type="ChEBI" id="CHEBI:37565"/>
        <dbReference type="ChEBI" id="CHEBI:43474"/>
        <dbReference type="ChEBI" id="CHEBI:58614"/>
        <dbReference type="EC" id="3.5.4.25"/>
    </reaction>
</comment>
<feature type="binding site" evidence="14">
    <location>
        <begin position="256"/>
        <end position="260"/>
    </location>
    <ligand>
        <name>GTP</name>
        <dbReference type="ChEBI" id="CHEBI:37565"/>
    </ligand>
</feature>
<protein>
    <recommendedName>
        <fullName evidence="14">GTP cyclohydrolase-2</fullName>
        <ecNumber evidence="14">3.5.4.25</ecNumber>
    </recommendedName>
    <alternativeName>
        <fullName evidence="14">GTP cyclohydrolase II</fullName>
    </alternativeName>
</protein>
<feature type="active site" description="Nucleophile" evidence="14">
    <location>
        <position position="336"/>
    </location>
</feature>
<keyword evidence="8 14" id="KW-0547">Nucleotide-binding</keyword>
<dbReference type="GO" id="GO:0003935">
    <property type="term" value="F:GTP cyclohydrolase II activity"/>
    <property type="evidence" value="ECO:0007669"/>
    <property type="project" value="UniProtKB-UniRule"/>
</dbReference>
<keyword evidence="17" id="KW-1185">Reference proteome</keyword>
<dbReference type="EC" id="3.5.4.25" evidence="14"/>
<evidence type="ECO:0000256" key="1">
    <source>
        <dbReference type="ARBA" id="ARBA00000141"/>
    </source>
</evidence>
<evidence type="ECO:0000313" key="17">
    <source>
        <dbReference type="Proteomes" id="UP000586918"/>
    </source>
</evidence>
<feature type="binding site" evidence="14">
    <location>
        <position position="357"/>
    </location>
    <ligand>
        <name>GTP</name>
        <dbReference type="ChEBI" id="CHEBI:37565"/>
    </ligand>
</feature>
<comment type="similarity">
    <text evidence="14">Belongs to the GTP cyclohydrolase II family.</text>
</comment>
<evidence type="ECO:0000256" key="3">
    <source>
        <dbReference type="ARBA" id="ARBA00004853"/>
    </source>
</evidence>
<dbReference type="HAMAP" id="MF_00179">
    <property type="entry name" value="RibA"/>
    <property type="match status" value="1"/>
</dbReference>
<evidence type="ECO:0000256" key="4">
    <source>
        <dbReference type="ARBA" id="ARBA00004904"/>
    </source>
</evidence>
<evidence type="ECO:0000259" key="15">
    <source>
        <dbReference type="Pfam" id="PF00925"/>
    </source>
</evidence>
<evidence type="ECO:0000313" key="16">
    <source>
        <dbReference type="EMBL" id="NMH95614.1"/>
    </source>
</evidence>
<comment type="caution">
    <text evidence="16">The sequence shown here is derived from an EMBL/GenBank/DDBJ whole genome shotgun (WGS) entry which is preliminary data.</text>
</comment>
<comment type="function">
    <text evidence="2">Catalyzes the conversion of D-ribulose 5-phosphate to formate and 3,4-dihydroxy-2-butanone 4-phosphate.</text>
</comment>
<dbReference type="NCBIfam" id="NF001591">
    <property type="entry name" value="PRK00393.1"/>
    <property type="match status" value="1"/>
</dbReference>
<keyword evidence="6 14" id="KW-0686">Riboflavin biosynthesis</keyword>
<dbReference type="UniPathway" id="UPA00275">
    <property type="reaction ID" value="UER00399"/>
</dbReference>
<dbReference type="InterPro" id="IPR036144">
    <property type="entry name" value="RibA-like_sf"/>
</dbReference>
<organism evidence="16 17">
    <name type="scientific">Pseudonocardia bannensis</name>
    <dbReference type="NCBI Taxonomy" id="630973"/>
    <lineage>
        <taxon>Bacteria</taxon>
        <taxon>Bacillati</taxon>
        <taxon>Actinomycetota</taxon>
        <taxon>Actinomycetes</taxon>
        <taxon>Pseudonocardiales</taxon>
        <taxon>Pseudonocardiaceae</taxon>
        <taxon>Pseudonocardia</taxon>
    </lineage>
</organism>
<name>A0A848DTT4_9PSEU</name>
<dbReference type="InterPro" id="IPR017945">
    <property type="entry name" value="DHBP_synth_RibB-like_a/b_dom"/>
</dbReference>
<dbReference type="InterPro" id="IPR000926">
    <property type="entry name" value="RibA"/>
</dbReference>
<comment type="cofactor">
    <cofactor evidence="14">
        <name>Zn(2+)</name>
        <dbReference type="ChEBI" id="CHEBI:29105"/>
    </cofactor>
    <text evidence="14">Binds 1 zinc ion per subunit.</text>
</comment>
<evidence type="ECO:0000256" key="7">
    <source>
        <dbReference type="ARBA" id="ARBA00022723"/>
    </source>
</evidence>
<feature type="binding site" evidence="14">
    <location>
        <begin position="300"/>
        <end position="302"/>
    </location>
    <ligand>
        <name>GTP</name>
        <dbReference type="ChEBI" id="CHEBI:37565"/>
    </ligand>
</feature>
<evidence type="ECO:0000256" key="10">
    <source>
        <dbReference type="ARBA" id="ARBA00022833"/>
    </source>
</evidence>
<evidence type="ECO:0000256" key="9">
    <source>
        <dbReference type="ARBA" id="ARBA00022801"/>
    </source>
</evidence>
<dbReference type="NCBIfam" id="TIGR00506">
    <property type="entry name" value="ribB"/>
    <property type="match status" value="1"/>
</dbReference>
<feature type="binding site" evidence="14">
    <location>
        <position position="272"/>
    </location>
    <ligand>
        <name>Zn(2+)</name>
        <dbReference type="ChEBI" id="CHEBI:29105"/>
        <note>catalytic</note>
    </ligand>
</feature>
<evidence type="ECO:0000256" key="6">
    <source>
        <dbReference type="ARBA" id="ARBA00022619"/>
    </source>
</evidence>
<dbReference type="Gene3D" id="3.90.870.10">
    <property type="entry name" value="DHBP synthase"/>
    <property type="match status" value="1"/>
</dbReference>
<dbReference type="GO" id="GO:0005525">
    <property type="term" value="F:GTP binding"/>
    <property type="evidence" value="ECO:0007669"/>
    <property type="project" value="UniProtKB-KW"/>
</dbReference>
<keyword evidence="11 14" id="KW-0342">GTP-binding</keyword>
<dbReference type="PANTHER" id="PTHR21327">
    <property type="entry name" value="GTP CYCLOHYDROLASE II-RELATED"/>
    <property type="match status" value="1"/>
</dbReference>
<dbReference type="PANTHER" id="PTHR21327:SF18">
    <property type="entry name" value="3,4-DIHYDROXY-2-BUTANONE 4-PHOSPHATE SYNTHASE"/>
    <property type="match status" value="1"/>
</dbReference>
<dbReference type="GO" id="GO:0009231">
    <property type="term" value="P:riboflavin biosynthetic process"/>
    <property type="evidence" value="ECO:0007669"/>
    <property type="project" value="UniProtKB-UniRule"/>
</dbReference>
<keyword evidence="7 14" id="KW-0479">Metal-binding</keyword>
<feature type="binding site" evidence="14">
    <location>
        <position position="261"/>
    </location>
    <ligand>
        <name>Zn(2+)</name>
        <dbReference type="ChEBI" id="CHEBI:29105"/>
        <note>catalytic</note>
    </ligand>
</feature>
<feature type="active site" description="Proton acceptor" evidence="14">
    <location>
        <position position="334"/>
    </location>
</feature>
<feature type="domain" description="GTP cyclohydrolase II" evidence="15">
    <location>
        <begin position="209"/>
        <end position="377"/>
    </location>
</feature>
<dbReference type="FunFam" id="3.40.50.10990:FF:000001">
    <property type="entry name" value="Riboflavin biosynthesis protein RibBA"/>
    <property type="match status" value="1"/>
</dbReference>
<keyword evidence="10 14" id="KW-0862">Zinc</keyword>
<gene>
    <name evidence="14 16" type="primary">ribA</name>
    <name evidence="16" type="ORF">HF519_29580</name>
</gene>
<dbReference type="Pfam" id="PF00925">
    <property type="entry name" value="GTP_cyclohydro2"/>
    <property type="match status" value="1"/>
</dbReference>
<proteinExistence type="inferred from homology"/>
<feature type="binding site" evidence="14">
    <location>
        <position position="322"/>
    </location>
    <ligand>
        <name>GTP</name>
        <dbReference type="ChEBI" id="CHEBI:37565"/>
    </ligand>
</feature>
<dbReference type="Proteomes" id="UP000586918">
    <property type="component" value="Unassembled WGS sequence"/>
</dbReference>
<evidence type="ECO:0000256" key="11">
    <source>
        <dbReference type="ARBA" id="ARBA00023134"/>
    </source>
</evidence>
<evidence type="ECO:0000256" key="12">
    <source>
        <dbReference type="ARBA" id="ARBA00043932"/>
    </source>
</evidence>
<dbReference type="PIRSF" id="PIRSF001259">
    <property type="entry name" value="RibA"/>
    <property type="match status" value="1"/>
</dbReference>
<dbReference type="SUPFAM" id="SSF142695">
    <property type="entry name" value="RibA-like"/>
    <property type="match status" value="1"/>
</dbReference>
<comment type="pathway">
    <text evidence="4">Cofactor biosynthesis; riboflavin biosynthesis; 2-hydroxy-3-oxobutyl phosphate from D-ribulose 5-phosphate: step 1/1.</text>
</comment>
<sequence>MERAAQAVRSAVEALASGGLVVVADDHERENEGDLIAAGALITADTVAFMVRHTTGILCAPMPAARARELGLADMVPESTDPHGTAFTITVDHGSCGTGVSAQDRALTLRALADPAAVAAEFTRPGHIFPLKAREGGVLTRPGHTEAAVDLLHRTDLPPVAVISEILDEDGDMARGDTLKRFAAEHGLPFLTIADLIKVRDAERAEVRRVATAALPTVFGDFQAAAYRTSDGAEHLAIVLGDVAAQEASEDGVLVRVHSECLTGDIIGSLRCDCGAQLEHALAAITREGCGAVIYLRGHEGRGIGLANKIAAYSLQDDGLDTVDANVVQGLPVDARDYGHAAGILADLGVHNVRLISNNPAKSAALREQGLSVVAQVTVPYAENPHNVRYLRAKENRMGHQKFDTVAM</sequence>
<evidence type="ECO:0000256" key="8">
    <source>
        <dbReference type="ARBA" id="ARBA00022741"/>
    </source>
</evidence>
<feature type="binding site" evidence="14">
    <location>
        <position position="277"/>
    </location>
    <ligand>
        <name>GTP</name>
        <dbReference type="ChEBI" id="CHEBI:37565"/>
    </ligand>
</feature>
<keyword evidence="9 14" id="KW-0378">Hydrolase</keyword>
<feature type="binding site" evidence="14">
    <location>
        <position position="362"/>
    </location>
    <ligand>
        <name>GTP</name>
        <dbReference type="ChEBI" id="CHEBI:37565"/>
    </ligand>
</feature>
<dbReference type="SUPFAM" id="SSF55821">
    <property type="entry name" value="YrdC/RibB"/>
    <property type="match status" value="1"/>
</dbReference>
<dbReference type="Gene3D" id="3.40.50.10990">
    <property type="entry name" value="GTP cyclohydrolase II"/>
    <property type="match status" value="1"/>
</dbReference>
<comment type="catalytic activity">
    <reaction evidence="1">
        <text>D-ribulose 5-phosphate = (2S)-2-hydroxy-3-oxobutyl phosphate + formate + H(+)</text>
        <dbReference type="Rhea" id="RHEA:18457"/>
        <dbReference type="ChEBI" id="CHEBI:15378"/>
        <dbReference type="ChEBI" id="CHEBI:15740"/>
        <dbReference type="ChEBI" id="CHEBI:58121"/>
        <dbReference type="ChEBI" id="CHEBI:58830"/>
        <dbReference type="EC" id="4.1.99.12"/>
    </reaction>
</comment>
<evidence type="ECO:0000256" key="5">
    <source>
        <dbReference type="ARBA" id="ARBA00005520"/>
    </source>
</evidence>
<comment type="similarity">
    <text evidence="5">In the N-terminal section; belongs to the DHBP synthase family.</text>
</comment>
<evidence type="ECO:0000256" key="14">
    <source>
        <dbReference type="HAMAP-Rule" id="MF_00179"/>
    </source>
</evidence>
<comment type="pathway">
    <text evidence="3 14">Cofactor biosynthesis; riboflavin biosynthesis; 5-amino-6-(D-ribitylamino)uracil from GTP: step 1/4.</text>
</comment>
<dbReference type="Pfam" id="PF00926">
    <property type="entry name" value="DHBP_synthase"/>
    <property type="match status" value="1"/>
</dbReference>